<dbReference type="RefSeq" id="XP_062630382.1">
    <property type="nucleotide sequence ID" value="XM_062774398.1"/>
</dbReference>
<proteinExistence type="predicted"/>
<dbReference type="AlphaFoldDB" id="A0AAF1BK82"/>
<feature type="domain" description="DUF7330" evidence="2">
    <location>
        <begin position="111"/>
        <end position="207"/>
    </location>
</feature>
<organism evidence="3 4">
    <name type="scientific">Vanrija pseudolonga</name>
    <dbReference type="NCBI Taxonomy" id="143232"/>
    <lineage>
        <taxon>Eukaryota</taxon>
        <taxon>Fungi</taxon>
        <taxon>Dikarya</taxon>
        <taxon>Basidiomycota</taxon>
        <taxon>Agaricomycotina</taxon>
        <taxon>Tremellomycetes</taxon>
        <taxon>Trichosporonales</taxon>
        <taxon>Trichosporonaceae</taxon>
        <taxon>Vanrija</taxon>
    </lineage>
</organism>
<accession>A0AAF1BK82</accession>
<evidence type="ECO:0000313" key="4">
    <source>
        <dbReference type="Proteomes" id="UP000827549"/>
    </source>
</evidence>
<evidence type="ECO:0000313" key="3">
    <source>
        <dbReference type="EMBL" id="WOO84356.1"/>
    </source>
</evidence>
<dbReference type="EMBL" id="CP086719">
    <property type="protein sequence ID" value="WOO84356.1"/>
    <property type="molecule type" value="Genomic_DNA"/>
</dbReference>
<dbReference type="InterPro" id="IPR055754">
    <property type="entry name" value="DUF7330"/>
</dbReference>
<reference evidence="3" key="1">
    <citation type="submission" date="2023-10" db="EMBL/GenBank/DDBJ databases">
        <authorList>
            <person name="Noh H."/>
        </authorList>
    </citation>
    <scope>NUCLEOTIDE SEQUENCE</scope>
    <source>
        <strain evidence="3">DUCC4014</strain>
    </source>
</reference>
<keyword evidence="4" id="KW-1185">Reference proteome</keyword>
<feature type="compositionally biased region" description="Basic and acidic residues" evidence="1">
    <location>
        <begin position="8"/>
        <end position="23"/>
    </location>
</feature>
<protein>
    <recommendedName>
        <fullName evidence="2">DUF7330 domain-containing protein</fullName>
    </recommendedName>
</protein>
<dbReference type="GeneID" id="87811047"/>
<dbReference type="Proteomes" id="UP000827549">
    <property type="component" value="Chromosome 6"/>
</dbReference>
<name>A0AAF1BK82_9TREE</name>
<feature type="region of interest" description="Disordered" evidence="1">
    <location>
        <begin position="1"/>
        <end position="81"/>
    </location>
</feature>
<gene>
    <name evidence="3" type="ORF">LOC62_06G007876</name>
</gene>
<evidence type="ECO:0000259" key="2">
    <source>
        <dbReference type="Pfam" id="PF24016"/>
    </source>
</evidence>
<feature type="region of interest" description="Disordered" evidence="1">
    <location>
        <begin position="224"/>
        <end position="271"/>
    </location>
</feature>
<sequence length="309" mass="32844">MTSSKAEYVPREGENQPDREYEVAHVPTAGVSRLPEPEVEGDENAAPPPPTYEDVLSERTAELSVAPSTPAVPSRPTPPEDAQRALAPLKLQYTNDAIKGAYAVDIGENKSGPDVHFKSTNGAVRVSLFLRGTVPRPAEVQLETTNGGIKAVLADRDDGQPLLVRATSTNGSINLSIPRDFDGIIALRTSNGSKTLADDVKAKSVIVPNEPGADSKTISYRVKPEAKRRDDDTTATWHTAPSTVGAASDNGTTVDDDRLTSKADDEDTPATGLDLAELRSTNGSVRVVYFDPEAEAAAEEKKKDGCVIA</sequence>
<evidence type="ECO:0000256" key="1">
    <source>
        <dbReference type="SAM" id="MobiDB-lite"/>
    </source>
</evidence>
<dbReference type="Pfam" id="PF24016">
    <property type="entry name" value="DUF7330"/>
    <property type="match status" value="1"/>
</dbReference>